<evidence type="ECO:0000313" key="2">
    <source>
        <dbReference type="Proteomes" id="UP001174909"/>
    </source>
</evidence>
<dbReference type="EMBL" id="CASHTH010003403">
    <property type="protein sequence ID" value="CAI8044585.1"/>
    <property type="molecule type" value="Genomic_DNA"/>
</dbReference>
<comment type="caution">
    <text evidence="1">The sequence shown here is derived from an EMBL/GenBank/DDBJ whole genome shotgun (WGS) entry which is preliminary data.</text>
</comment>
<dbReference type="Gene3D" id="4.10.1150.10">
    <property type="entry name" value="AF2212/PG0164-like"/>
    <property type="match status" value="1"/>
</dbReference>
<dbReference type="InterPro" id="IPR008203">
    <property type="entry name" value="AF2212-like"/>
</dbReference>
<dbReference type="Pfam" id="PF01954">
    <property type="entry name" value="AF2212-like"/>
    <property type="match status" value="1"/>
</dbReference>
<dbReference type="Proteomes" id="UP001174909">
    <property type="component" value="Unassembled WGS sequence"/>
</dbReference>
<protein>
    <recommendedName>
        <fullName evidence="3">DUF104 domain-containing protein</fullName>
    </recommendedName>
</protein>
<sequence length="91" mass="10347">MIRKVRARFANGVLTPLEPLDLEEGAEVVILSLDATATSEQKHESEKTKFRVIPNHSGFLPGMDDPKKMKQLLEEEDIEHFLRVQEFGRGT</sequence>
<keyword evidence="2" id="KW-1185">Reference proteome</keyword>
<reference evidence="1" key="1">
    <citation type="submission" date="2023-03" db="EMBL/GenBank/DDBJ databases">
        <authorList>
            <person name="Steffen K."/>
            <person name="Cardenas P."/>
        </authorList>
    </citation>
    <scope>NUCLEOTIDE SEQUENCE</scope>
</reference>
<evidence type="ECO:0008006" key="3">
    <source>
        <dbReference type="Google" id="ProtNLM"/>
    </source>
</evidence>
<gene>
    <name evidence="1" type="ORF">GBAR_LOCUS24713</name>
</gene>
<dbReference type="InterPro" id="IPR024069">
    <property type="entry name" value="AF2212-like_dom_sf"/>
</dbReference>
<accession>A0AA35TA88</accession>
<dbReference type="SUPFAM" id="SSF141694">
    <property type="entry name" value="AF2212/PG0164-like"/>
    <property type="match status" value="1"/>
</dbReference>
<dbReference type="AlphaFoldDB" id="A0AA35TA88"/>
<proteinExistence type="predicted"/>
<organism evidence="1 2">
    <name type="scientific">Geodia barretti</name>
    <name type="common">Barrett's horny sponge</name>
    <dbReference type="NCBI Taxonomy" id="519541"/>
    <lineage>
        <taxon>Eukaryota</taxon>
        <taxon>Metazoa</taxon>
        <taxon>Porifera</taxon>
        <taxon>Demospongiae</taxon>
        <taxon>Heteroscleromorpha</taxon>
        <taxon>Tetractinellida</taxon>
        <taxon>Astrophorina</taxon>
        <taxon>Geodiidae</taxon>
        <taxon>Geodia</taxon>
    </lineage>
</organism>
<evidence type="ECO:0000313" key="1">
    <source>
        <dbReference type="EMBL" id="CAI8044585.1"/>
    </source>
</evidence>
<name>A0AA35TA88_GEOBA</name>